<dbReference type="InterPro" id="IPR001025">
    <property type="entry name" value="BAH_dom"/>
</dbReference>
<evidence type="ECO:0000256" key="1">
    <source>
        <dbReference type="ARBA" id="ARBA00004123"/>
    </source>
</evidence>
<dbReference type="GO" id="GO:0003688">
    <property type="term" value="F:DNA replication origin binding"/>
    <property type="evidence" value="ECO:0007669"/>
    <property type="project" value="TreeGrafter"/>
</dbReference>
<feature type="region of interest" description="Disordered" evidence="6">
    <location>
        <begin position="203"/>
        <end position="461"/>
    </location>
</feature>
<dbReference type="CDD" id="cd04720">
    <property type="entry name" value="BAH_Orc1p_Yeast"/>
    <property type="match status" value="1"/>
</dbReference>
<dbReference type="STRING" id="1064592.G0VKZ2"/>
<keyword evidence="4 5" id="KW-0539">Nucleus</keyword>
<dbReference type="OrthoDB" id="1926878at2759"/>
<dbReference type="PROSITE" id="PS51038">
    <property type="entry name" value="BAH"/>
    <property type="match status" value="1"/>
</dbReference>
<reference key="2">
    <citation type="submission" date="2011-08" db="EMBL/GenBank/DDBJ databases">
        <title>Genome sequence of Naumovozyma castellii.</title>
        <authorList>
            <person name="Gordon J.L."/>
            <person name="Armisen D."/>
            <person name="Proux-Wera E."/>
            <person name="OhEigeartaigh S.S."/>
            <person name="Byrne K.P."/>
            <person name="Wolfe K.H."/>
        </authorList>
    </citation>
    <scope>NUCLEOTIDE SEQUENCE</scope>
    <source>
        <strain>Type strain:CBS 4309</strain>
    </source>
</reference>
<dbReference type="eggNOG" id="KOG1514">
    <property type="taxonomic scope" value="Eukaryota"/>
</dbReference>
<sequence length="1001" mass="114047">MACSQKDLEGWQIITTDEHGNVLHDTSKRRSRKRGGVENFYLQREKDGLSFGRGDSVIMNDATTGTYSVYLVHEIRPNTLNNVVEIWAFSYLRWFELKPILWYKQFNPELAAENKPREFYNEKFIKEVDKDELYLTAELSEIWLSDFIGLGNVITKKERDDSGDSIVPDEDFYVRYVCEPTGENFVSIDISKEKRRIIEMEPKQSEEHLKRISVPARPTKQTTTVVGKPRSHQKSHALKEKKVTPIKQEKEQEVIKTSMQEKVKSPLATEKNQPTNVITQQLANPTTVTETQAESTPPVSRPHSSEITSLFYHDSEEETSPNTQPPPTERIGTQVTRQETDTTPSMKEKVVEKDTSDHEEQSAYESAEEVIPELDQESEEEIEAVDDDDYVETGSQQIEESQEQHESEQDQEQEEEDEEVYAVRRKRKLLREEEKLSKAKKVSEETTPTSSEASDFSPNRLQQAKNSLASVKEKYEKIFKRFSPAPVENNGLPDVSDFADSSKIDVAGLENKLRPSMKHNPIETLFSKIESDGSDLDKMRVEISHLIKDDSSNSLPEKEFASIYTNIFECLLKGKSRAMYVNGISGSGKTKTIEEVVSELQSSSRQREVPIFNYIKIDGISIGDSKDFYVEVWKQLSGDELVPGAASESLNFYFKNVKMNTKRPVILFLDDIDALSLKGKDILYSIFNWTTFDNAKLCVVVTGTISELPKSLLGKDVLSRMKIVKIPFDEAEYPELEKIVNFRLKGVNKSYFYVNPDTGRLKFIDRHSSEEPLNETDENMVKVRLKISSKTIDLGSKKIAEACPNIGRALEVCSKAVHYAQDDYLRKHGFITDDQVEEQDGKDEQNTGKISGDEKQSQKLHLRHIIKAMDENVSFAAAEYIKNCSYLGKILLYAVYHYIETSGPLKIQVRDLYETLVSLFNSNAKNPFILDVKRTIFGVDTVVDIDSIRVVSWNKVADALGEGPLVTIVHNKKWKTKYFALNIPAGDLKNYLERNFGVLSP</sequence>
<dbReference type="GO" id="GO:0003682">
    <property type="term" value="F:chromatin binding"/>
    <property type="evidence" value="ECO:0007669"/>
    <property type="project" value="InterPro"/>
</dbReference>
<evidence type="ECO:0000259" key="7">
    <source>
        <dbReference type="PROSITE" id="PS51038"/>
    </source>
</evidence>
<reference evidence="8 9" key="1">
    <citation type="journal article" date="2011" name="Proc. Natl. Acad. Sci. U.S.A.">
        <title>Evolutionary erosion of yeast sex chromosomes by mating-type switching accidents.</title>
        <authorList>
            <person name="Gordon J.L."/>
            <person name="Armisen D."/>
            <person name="Proux-Wera E."/>
            <person name="Oheigeartaigh S.S."/>
            <person name="Byrne K.P."/>
            <person name="Wolfe K.H."/>
        </authorList>
    </citation>
    <scope>NUCLEOTIDE SEQUENCE [LARGE SCALE GENOMIC DNA]</scope>
    <source>
        <strain evidence="9">ATCC 76901 / BCRC 22586 / CBS 4309 / NBRC 1992 / NRRL Y-12630</strain>
    </source>
</reference>
<evidence type="ECO:0000313" key="8">
    <source>
        <dbReference type="EMBL" id="CCC72180.1"/>
    </source>
</evidence>
<dbReference type="GO" id="GO:0005634">
    <property type="term" value="C:nucleus"/>
    <property type="evidence" value="ECO:0007669"/>
    <property type="project" value="UniProtKB-SubCell"/>
</dbReference>
<dbReference type="GO" id="GO:0005694">
    <property type="term" value="C:chromosome"/>
    <property type="evidence" value="ECO:0007669"/>
    <property type="project" value="UniProtKB-ARBA"/>
</dbReference>
<dbReference type="Pfam" id="PF00004">
    <property type="entry name" value="AAA"/>
    <property type="match status" value="1"/>
</dbReference>
<organism evidence="8 9">
    <name type="scientific">Naumovozyma castellii</name>
    <name type="common">Yeast</name>
    <name type="synonym">Saccharomyces castellii</name>
    <dbReference type="NCBI Taxonomy" id="27288"/>
    <lineage>
        <taxon>Eukaryota</taxon>
        <taxon>Fungi</taxon>
        <taxon>Dikarya</taxon>
        <taxon>Ascomycota</taxon>
        <taxon>Saccharomycotina</taxon>
        <taxon>Saccharomycetes</taxon>
        <taxon>Saccharomycetales</taxon>
        <taxon>Saccharomycetaceae</taxon>
        <taxon>Naumovozyma</taxon>
    </lineage>
</organism>
<proteinExistence type="inferred from homology"/>
<comment type="function">
    <text evidence="5">Component of the origin recognition complex (ORC) that binds origins of replication. DNA-binding is ATP-dependent, however specific DNA sequences that define origins of replication have not been identified so far. ORC is required to assemble the pre-replication complex necessary to initiate DNA replication.</text>
</comment>
<dbReference type="Proteomes" id="UP000001640">
    <property type="component" value="Chromosome 10"/>
</dbReference>
<dbReference type="SUPFAM" id="SSF52540">
    <property type="entry name" value="P-loop containing nucleoside triphosphate hydrolases"/>
    <property type="match status" value="1"/>
</dbReference>
<dbReference type="Pfam" id="PF21312">
    <property type="entry name" value="WHD_ORC1"/>
    <property type="match status" value="1"/>
</dbReference>
<dbReference type="InterPro" id="IPR041083">
    <property type="entry name" value="AAA_lid_10"/>
</dbReference>
<dbReference type="PANTHER" id="PTHR10763">
    <property type="entry name" value="CELL DIVISION CONTROL PROTEIN 6-RELATED"/>
    <property type="match status" value="1"/>
</dbReference>
<dbReference type="PANTHER" id="PTHR10763:SF23">
    <property type="entry name" value="ORIGIN RECOGNITION COMPLEX SUBUNIT 1"/>
    <property type="match status" value="1"/>
</dbReference>
<dbReference type="Gene3D" id="2.30.30.490">
    <property type="match status" value="1"/>
</dbReference>
<dbReference type="GO" id="GO:0005524">
    <property type="term" value="F:ATP binding"/>
    <property type="evidence" value="ECO:0007669"/>
    <property type="project" value="UniProtKB-KW"/>
</dbReference>
<feature type="compositionally biased region" description="Acidic residues" evidence="6">
    <location>
        <begin position="366"/>
        <end position="391"/>
    </location>
</feature>
<keyword evidence="5" id="KW-0235">DNA replication</keyword>
<dbReference type="InParanoid" id="G0VKZ2"/>
<accession>G0VKZ2</accession>
<evidence type="ECO:0000256" key="5">
    <source>
        <dbReference type="RuleBase" id="RU365058"/>
    </source>
</evidence>
<comment type="subcellular location">
    <subcellularLocation>
        <location evidence="1 5">Nucleus</location>
    </subcellularLocation>
</comment>
<feature type="compositionally biased region" description="Basic and acidic residues" evidence="6">
    <location>
        <begin position="237"/>
        <end position="264"/>
    </location>
</feature>
<dbReference type="InterPro" id="IPR043151">
    <property type="entry name" value="BAH_sf"/>
</dbReference>
<name>G0VKZ2_NAUCA</name>
<feature type="compositionally biased region" description="Basic and acidic residues" evidence="6">
    <location>
        <begin position="346"/>
        <end position="361"/>
    </location>
</feature>
<dbReference type="InterPro" id="IPR003959">
    <property type="entry name" value="ATPase_AAA_core"/>
</dbReference>
<dbReference type="GO" id="GO:0016887">
    <property type="term" value="F:ATP hydrolysis activity"/>
    <property type="evidence" value="ECO:0007669"/>
    <property type="project" value="InterPro"/>
</dbReference>
<feature type="compositionally biased region" description="Basic and acidic residues" evidence="6">
    <location>
        <begin position="842"/>
        <end position="856"/>
    </location>
</feature>
<evidence type="ECO:0000256" key="6">
    <source>
        <dbReference type="SAM" id="MobiDB-lite"/>
    </source>
</evidence>
<feature type="domain" description="BAH" evidence="7">
    <location>
        <begin position="49"/>
        <end position="189"/>
    </location>
</feature>
<feature type="compositionally biased region" description="Acidic residues" evidence="6">
    <location>
        <begin position="409"/>
        <end position="420"/>
    </location>
</feature>
<dbReference type="GeneID" id="96905877"/>
<feature type="region of interest" description="Disordered" evidence="6">
    <location>
        <begin position="835"/>
        <end position="856"/>
    </location>
</feature>
<feature type="compositionally biased region" description="Polar residues" evidence="6">
    <location>
        <begin position="270"/>
        <end position="298"/>
    </location>
</feature>
<comment type="similarity">
    <text evidence="2 5">Belongs to the ORC1 family.</text>
</comment>
<dbReference type="GO" id="GO:0033314">
    <property type="term" value="P:mitotic DNA replication checkpoint signaling"/>
    <property type="evidence" value="ECO:0007669"/>
    <property type="project" value="TreeGrafter"/>
</dbReference>
<evidence type="ECO:0000256" key="2">
    <source>
        <dbReference type="ARBA" id="ARBA00008398"/>
    </source>
</evidence>
<dbReference type="RefSeq" id="XP_003678518.1">
    <property type="nucleotide sequence ID" value="XM_003678470.1"/>
</dbReference>
<protein>
    <recommendedName>
        <fullName evidence="5">Origin recognition complex subunit 1</fullName>
    </recommendedName>
</protein>
<evidence type="ECO:0000256" key="4">
    <source>
        <dbReference type="ARBA" id="ARBA00023242"/>
    </source>
</evidence>
<keyword evidence="5" id="KW-0547">Nucleotide-binding</keyword>
<evidence type="ECO:0000313" key="9">
    <source>
        <dbReference type="Proteomes" id="UP000001640"/>
    </source>
</evidence>
<dbReference type="GO" id="GO:0006270">
    <property type="term" value="P:DNA replication initiation"/>
    <property type="evidence" value="ECO:0007669"/>
    <property type="project" value="TreeGrafter"/>
</dbReference>
<dbReference type="HOGENOM" id="CLU_012774_1_1_1"/>
<keyword evidence="9" id="KW-1185">Reference proteome</keyword>
<dbReference type="InterPro" id="IPR027417">
    <property type="entry name" value="P-loop_NTPase"/>
</dbReference>
<dbReference type="KEGG" id="ncs:NCAS_0J02010"/>
<dbReference type="EMBL" id="HE576761">
    <property type="protein sequence ID" value="CCC72180.1"/>
    <property type="molecule type" value="Genomic_DNA"/>
</dbReference>
<dbReference type="OMA" id="YICEPTA"/>
<comment type="subunit">
    <text evidence="5">ORC is composed of six subunits.</text>
</comment>
<gene>
    <name evidence="8" type="primary">NCAS0J02010</name>
    <name evidence="8" type="ordered locus">NCAS_0J02010</name>
</gene>
<dbReference type="SUPFAM" id="SSF82061">
    <property type="entry name" value="BAH domain"/>
    <property type="match status" value="1"/>
</dbReference>
<dbReference type="Pfam" id="PF17872">
    <property type="entry name" value="AAA_lid_10"/>
    <property type="match status" value="1"/>
</dbReference>
<feature type="compositionally biased region" description="Basic and acidic residues" evidence="6">
    <location>
        <begin position="430"/>
        <end position="444"/>
    </location>
</feature>
<dbReference type="InterPro" id="IPR050311">
    <property type="entry name" value="ORC1/CDC6"/>
</dbReference>
<feature type="compositionally biased region" description="Polar residues" evidence="6">
    <location>
        <begin position="331"/>
        <end position="345"/>
    </location>
</feature>
<dbReference type="Gene3D" id="1.10.8.60">
    <property type="match status" value="1"/>
</dbReference>
<keyword evidence="3 5" id="KW-0238">DNA-binding</keyword>
<dbReference type="SMART" id="SM00439">
    <property type="entry name" value="BAH"/>
    <property type="match status" value="1"/>
</dbReference>
<dbReference type="Gene3D" id="3.40.50.300">
    <property type="entry name" value="P-loop containing nucleotide triphosphate hydrolases"/>
    <property type="match status" value="1"/>
</dbReference>
<dbReference type="Pfam" id="PF01426">
    <property type="entry name" value="BAH"/>
    <property type="match status" value="1"/>
</dbReference>
<dbReference type="InterPro" id="IPR048867">
    <property type="entry name" value="WHD_ORC1"/>
</dbReference>
<keyword evidence="5" id="KW-0067">ATP-binding</keyword>
<evidence type="ECO:0000256" key="3">
    <source>
        <dbReference type="ARBA" id="ARBA00023125"/>
    </source>
</evidence>
<dbReference type="AlphaFoldDB" id="G0VKZ2"/>